<dbReference type="RefSeq" id="WP_186928185.1">
    <property type="nucleotide sequence ID" value="NZ_JACOOJ010000002.1"/>
</dbReference>
<keyword evidence="2" id="KW-0597">Phosphoprotein</keyword>
<reference evidence="5 6" key="1">
    <citation type="submission" date="2020-08" db="EMBL/GenBank/DDBJ databases">
        <title>Genome public.</title>
        <authorList>
            <person name="Liu C."/>
            <person name="Sun Q."/>
        </authorList>
    </citation>
    <scope>NUCLEOTIDE SEQUENCE [LARGE SCALE GENOMIC DNA]</scope>
    <source>
        <strain evidence="5 6">NSJ-79</strain>
    </source>
</reference>
<dbReference type="InterPro" id="IPR011006">
    <property type="entry name" value="CheY-like_superfamily"/>
</dbReference>
<evidence type="ECO:0000259" key="3">
    <source>
        <dbReference type="PROSITE" id="PS50110"/>
    </source>
</evidence>
<accession>A0ABR7DJ28</accession>
<dbReference type="EMBL" id="JACOOJ010000002">
    <property type="protein sequence ID" value="MBC5631440.1"/>
    <property type="molecule type" value="Genomic_DNA"/>
</dbReference>
<dbReference type="InterPro" id="IPR007492">
    <property type="entry name" value="LytTR_DNA-bd_dom"/>
</dbReference>
<evidence type="ECO:0000256" key="1">
    <source>
        <dbReference type="ARBA" id="ARBA00023125"/>
    </source>
</evidence>
<dbReference type="PROSITE" id="PS50110">
    <property type="entry name" value="RESPONSE_REGULATORY"/>
    <property type="match status" value="1"/>
</dbReference>
<evidence type="ECO:0000259" key="4">
    <source>
        <dbReference type="PROSITE" id="PS50930"/>
    </source>
</evidence>
<dbReference type="SMART" id="SM00448">
    <property type="entry name" value="REC"/>
    <property type="match status" value="1"/>
</dbReference>
<dbReference type="Gene3D" id="3.40.50.2300">
    <property type="match status" value="1"/>
</dbReference>
<dbReference type="PANTHER" id="PTHR48111">
    <property type="entry name" value="REGULATOR OF RPOS"/>
    <property type="match status" value="1"/>
</dbReference>
<evidence type="ECO:0000313" key="5">
    <source>
        <dbReference type="EMBL" id="MBC5631440.1"/>
    </source>
</evidence>
<feature type="domain" description="Response regulatory" evidence="3">
    <location>
        <begin position="6"/>
        <end position="121"/>
    </location>
</feature>
<keyword evidence="1" id="KW-0238">DNA-binding</keyword>
<proteinExistence type="predicted"/>
<dbReference type="PROSITE" id="PS50930">
    <property type="entry name" value="HTH_LYTTR"/>
    <property type="match status" value="1"/>
</dbReference>
<dbReference type="Pfam" id="PF04397">
    <property type="entry name" value="LytTR"/>
    <property type="match status" value="1"/>
</dbReference>
<sequence>MKNSYKIVIIDDDELAVDNLVFELKSYQQFNMEGIAKNGAMGKKLIFKTMPDLVFLDVELPDMQGPELLNLIRNEITWNMQVVFYTAYNKYMLDAIRESAFDYLLKPIDKSELSNMMKRFVEKVEEQQQLQTVPFHILLRSLSPLEQTIIIPSPTNDLQFLRPENVGFFKYNSDRKQWEAYLNNTAAPIAIRKNIAADQILASSPSFIQIHQSYIININYLIMIKDKKCVFYPPFDNVRDLQISKLYLKKLQEKFLML</sequence>
<keyword evidence="6" id="KW-1185">Reference proteome</keyword>
<feature type="modified residue" description="4-aspartylphosphate" evidence="2">
    <location>
        <position position="57"/>
    </location>
</feature>
<name>A0ABR7DJ28_9BACT</name>
<protein>
    <submittedName>
        <fullName evidence="5">Response regulator transcription factor</fullName>
    </submittedName>
</protein>
<gene>
    <name evidence="5" type="ORF">H8S65_01425</name>
</gene>
<feature type="domain" description="HTH LytTR-type" evidence="4">
    <location>
        <begin position="204"/>
        <end position="257"/>
    </location>
</feature>
<dbReference type="InterPro" id="IPR039420">
    <property type="entry name" value="WalR-like"/>
</dbReference>
<evidence type="ECO:0000256" key="2">
    <source>
        <dbReference type="PROSITE-ProRule" id="PRU00169"/>
    </source>
</evidence>
<dbReference type="PANTHER" id="PTHR48111:SF69">
    <property type="entry name" value="RESPONSE REGULATOR RECEIVER"/>
    <property type="match status" value="1"/>
</dbReference>
<organism evidence="5 6">
    <name type="scientific">Parabacteroides hominis</name>
    <dbReference type="NCBI Taxonomy" id="2763057"/>
    <lineage>
        <taxon>Bacteria</taxon>
        <taxon>Pseudomonadati</taxon>
        <taxon>Bacteroidota</taxon>
        <taxon>Bacteroidia</taxon>
        <taxon>Bacteroidales</taxon>
        <taxon>Tannerellaceae</taxon>
        <taxon>Parabacteroides</taxon>
    </lineage>
</organism>
<dbReference type="Proteomes" id="UP000651475">
    <property type="component" value="Unassembled WGS sequence"/>
</dbReference>
<dbReference type="Gene3D" id="2.40.50.1020">
    <property type="entry name" value="LytTr DNA-binding domain"/>
    <property type="match status" value="1"/>
</dbReference>
<dbReference type="Pfam" id="PF00072">
    <property type="entry name" value="Response_reg"/>
    <property type="match status" value="1"/>
</dbReference>
<evidence type="ECO:0000313" key="6">
    <source>
        <dbReference type="Proteomes" id="UP000651475"/>
    </source>
</evidence>
<dbReference type="SUPFAM" id="SSF52172">
    <property type="entry name" value="CheY-like"/>
    <property type="match status" value="1"/>
</dbReference>
<dbReference type="InterPro" id="IPR001789">
    <property type="entry name" value="Sig_transdc_resp-reg_receiver"/>
</dbReference>
<dbReference type="SMART" id="SM00850">
    <property type="entry name" value="LytTR"/>
    <property type="match status" value="1"/>
</dbReference>
<comment type="caution">
    <text evidence="5">The sequence shown here is derived from an EMBL/GenBank/DDBJ whole genome shotgun (WGS) entry which is preliminary data.</text>
</comment>